<dbReference type="Proteomes" id="UP000195437">
    <property type="component" value="Chromosome"/>
</dbReference>
<protein>
    <recommendedName>
        <fullName evidence="2">Cupin type-2 domain-containing protein</fullName>
    </recommendedName>
</protein>
<proteinExistence type="predicted"/>
<dbReference type="Pfam" id="PF07883">
    <property type="entry name" value="Cupin_2"/>
    <property type="match status" value="1"/>
</dbReference>
<keyword evidence="4" id="KW-1185">Reference proteome</keyword>
<evidence type="ECO:0000313" key="4">
    <source>
        <dbReference type="Proteomes" id="UP000195437"/>
    </source>
</evidence>
<keyword evidence="1" id="KW-0479">Metal-binding</keyword>
<dbReference type="KEGG" id="tum:CBW65_01010"/>
<sequence length="132" mass="14391">MYLPNLHILGSSASHEGGSFRMNRAETVFQNPAFDEGGVGKVNNFTGAALTTNTYYFKPGQTLDYQNRLVSDQVYVVLSGEGQCTLDNGQQETINIATGSVVYVPTGVQFKMTNSGSEQLICTEVCHPNHQH</sequence>
<dbReference type="InterPro" id="IPR014710">
    <property type="entry name" value="RmlC-like_jellyroll"/>
</dbReference>
<dbReference type="GO" id="GO:0046872">
    <property type="term" value="F:metal ion binding"/>
    <property type="evidence" value="ECO:0007669"/>
    <property type="project" value="UniProtKB-KW"/>
</dbReference>
<evidence type="ECO:0000256" key="1">
    <source>
        <dbReference type="ARBA" id="ARBA00022723"/>
    </source>
</evidence>
<reference evidence="4" key="1">
    <citation type="submission" date="2017-05" db="EMBL/GenBank/DDBJ databases">
        <authorList>
            <person name="Sung H."/>
        </authorList>
    </citation>
    <scope>NUCLEOTIDE SEQUENCE [LARGE SCALE GENOMIC DNA]</scope>
    <source>
        <strain evidence="4">AR23208</strain>
    </source>
</reference>
<dbReference type="EMBL" id="CP021434">
    <property type="protein sequence ID" value="ARU59786.1"/>
    <property type="molecule type" value="Genomic_DNA"/>
</dbReference>
<evidence type="ECO:0000259" key="2">
    <source>
        <dbReference type="Pfam" id="PF07883"/>
    </source>
</evidence>
<evidence type="ECO:0000313" key="3">
    <source>
        <dbReference type="EMBL" id="ARU59786.1"/>
    </source>
</evidence>
<dbReference type="AlphaFoldDB" id="A0A1Y0IIZ8"/>
<dbReference type="InterPro" id="IPR011051">
    <property type="entry name" value="RmlC_Cupin_sf"/>
</dbReference>
<name>A0A1Y0IIZ8_9BACL</name>
<feature type="domain" description="Cupin type-2" evidence="2">
    <location>
        <begin position="70"/>
        <end position="125"/>
    </location>
</feature>
<gene>
    <name evidence="3" type="ORF">CBW65_01010</name>
</gene>
<organism evidence="3 4">
    <name type="scientific">Tumebacillus avium</name>
    <dbReference type="NCBI Taxonomy" id="1903704"/>
    <lineage>
        <taxon>Bacteria</taxon>
        <taxon>Bacillati</taxon>
        <taxon>Bacillota</taxon>
        <taxon>Bacilli</taxon>
        <taxon>Bacillales</taxon>
        <taxon>Alicyclobacillaceae</taxon>
        <taxon>Tumebacillus</taxon>
    </lineage>
</organism>
<dbReference type="PANTHER" id="PTHR35848">
    <property type="entry name" value="OXALATE-BINDING PROTEIN"/>
    <property type="match status" value="1"/>
</dbReference>
<dbReference type="SUPFAM" id="SSF51182">
    <property type="entry name" value="RmlC-like cupins"/>
    <property type="match status" value="1"/>
</dbReference>
<dbReference type="PANTHER" id="PTHR35848:SF6">
    <property type="entry name" value="CUPIN TYPE-2 DOMAIN-CONTAINING PROTEIN"/>
    <property type="match status" value="1"/>
</dbReference>
<dbReference type="InterPro" id="IPR013096">
    <property type="entry name" value="Cupin_2"/>
</dbReference>
<accession>A0A1Y0IIZ8</accession>
<dbReference type="InterPro" id="IPR051610">
    <property type="entry name" value="GPI/OXD"/>
</dbReference>
<dbReference type="Gene3D" id="2.60.120.10">
    <property type="entry name" value="Jelly Rolls"/>
    <property type="match status" value="1"/>
</dbReference>